<protein>
    <recommendedName>
        <fullName evidence="1">COMM domain-containing protein 6</fullName>
    </recommendedName>
</protein>
<evidence type="ECO:0000313" key="6">
    <source>
        <dbReference type="RefSeq" id="XP_032812174.1"/>
    </source>
</evidence>
<dbReference type="AlphaFoldDB" id="A0AAJ7T7C8"/>
<dbReference type="PANTHER" id="PTHR16231">
    <property type="entry name" value="COMM DOMAIN-CONTAINING PROTEIN 4-8 FAMILY MEMBER"/>
    <property type="match status" value="1"/>
</dbReference>
<comment type="similarity">
    <text evidence="3">Belongs to the COMM domain-containing protein 6 family.</text>
</comment>
<dbReference type="InterPro" id="IPR047155">
    <property type="entry name" value="COMMD4/6/7/8"/>
</dbReference>
<dbReference type="Proteomes" id="UP001318040">
    <property type="component" value="Chromosome 18"/>
</dbReference>
<dbReference type="Pfam" id="PF07258">
    <property type="entry name" value="COMM_domain"/>
    <property type="match status" value="1"/>
</dbReference>
<dbReference type="PANTHER" id="PTHR16231:SF5">
    <property type="entry name" value="COMM DOMAIN-CONTAINING PROTEIN 6"/>
    <property type="match status" value="1"/>
</dbReference>
<accession>A0AAJ7T7C8</accession>
<keyword evidence="5" id="KW-1185">Reference proteome</keyword>
<dbReference type="PROSITE" id="PS51269">
    <property type="entry name" value="COMM"/>
    <property type="match status" value="1"/>
</dbReference>
<dbReference type="GeneID" id="116943476"/>
<evidence type="ECO:0000256" key="2">
    <source>
        <dbReference type="ARBA" id="ARBA00093393"/>
    </source>
</evidence>
<gene>
    <name evidence="6" type="primary">COMMD6</name>
</gene>
<dbReference type="CTD" id="170622"/>
<evidence type="ECO:0000256" key="1">
    <source>
        <dbReference type="ARBA" id="ARBA00039908"/>
    </source>
</evidence>
<dbReference type="InterPro" id="IPR017920">
    <property type="entry name" value="COMM"/>
</dbReference>
<evidence type="ECO:0000259" key="4">
    <source>
        <dbReference type="PROSITE" id="PS51269"/>
    </source>
</evidence>
<comment type="function">
    <text evidence="2">Scaffold protein in the commander complex that is essential for endosomal recycling of transmembrane cargos; the commander complex is composed of the CCC subcomplex and the retriever subcomplex. May modulate activity of cullin-RING E3 ubiquitin ligase (CRL) complexes. Down-regulates activation of NF-kappa-B. Inhibits TNF-induced NFKB1 activation.</text>
</comment>
<dbReference type="KEGG" id="pmrn:116943476"/>
<proteinExistence type="inferred from homology"/>
<dbReference type="RefSeq" id="XP_032812174.1">
    <property type="nucleotide sequence ID" value="XM_032956283.1"/>
</dbReference>
<feature type="domain" description="COMM" evidence="4">
    <location>
        <begin position="157"/>
        <end position="224"/>
    </location>
</feature>
<evidence type="ECO:0000313" key="5">
    <source>
        <dbReference type="Proteomes" id="UP001318040"/>
    </source>
</evidence>
<dbReference type="GO" id="GO:0051059">
    <property type="term" value="F:NF-kappaB binding"/>
    <property type="evidence" value="ECO:0007669"/>
    <property type="project" value="TreeGrafter"/>
</dbReference>
<evidence type="ECO:0000256" key="3">
    <source>
        <dbReference type="ARBA" id="ARBA00093468"/>
    </source>
</evidence>
<organism evidence="5 6">
    <name type="scientific">Petromyzon marinus</name>
    <name type="common">Sea lamprey</name>
    <dbReference type="NCBI Taxonomy" id="7757"/>
    <lineage>
        <taxon>Eukaryota</taxon>
        <taxon>Metazoa</taxon>
        <taxon>Chordata</taxon>
        <taxon>Craniata</taxon>
        <taxon>Vertebrata</taxon>
        <taxon>Cyclostomata</taxon>
        <taxon>Hyperoartia</taxon>
        <taxon>Petromyzontiformes</taxon>
        <taxon>Petromyzontidae</taxon>
        <taxon>Petromyzon</taxon>
    </lineage>
</organism>
<name>A0AAJ7T7C8_PETMA</name>
<reference evidence="6" key="1">
    <citation type="submission" date="2025-08" db="UniProtKB">
        <authorList>
            <consortium name="RefSeq"/>
        </authorList>
    </citation>
    <scope>IDENTIFICATION</scope>
    <source>
        <tissue evidence="6">Sperm</tissue>
    </source>
</reference>
<sequence>MLNGNYKRALYHSLPGHVPVTMAPLLGARGLPRGPCAAVKRAGDVPSDLFAEMSCAVLAYVRGESLAVDTGAMYERLISCGVEGIGEQSVQEVVSLLTGVFRVATQAGTSGEQLALDLAGASSEWTRPALKVIKHVWDNAGPVPATQWPASLPSAARLLDVRWKVGISVSSDRCRALNAPFVTLCLALAEKSGRMSTRVFEMNLTQFQNFSRQLKEMSSAMDTA</sequence>